<proteinExistence type="predicted"/>
<name>A0A7Z6U6P5_PSESF</name>
<accession>A0A7Z6U6P5</accession>
<protein>
    <submittedName>
        <fullName evidence="1">Uncharacterized protein</fullName>
    </submittedName>
</protein>
<organism evidence="1 2">
    <name type="scientific">Pseudomonas syringae pv. actinidiae</name>
    <dbReference type="NCBI Taxonomy" id="103796"/>
    <lineage>
        <taxon>Bacteria</taxon>
        <taxon>Pseudomonadati</taxon>
        <taxon>Pseudomonadota</taxon>
        <taxon>Gammaproteobacteria</taxon>
        <taxon>Pseudomonadales</taxon>
        <taxon>Pseudomonadaceae</taxon>
        <taxon>Pseudomonas</taxon>
        <taxon>Pseudomonas syringae</taxon>
    </lineage>
</organism>
<comment type="caution">
    <text evidence="1">The sequence shown here is derived from an EMBL/GenBank/DDBJ whole genome shotgun (WGS) entry which is preliminary data.</text>
</comment>
<gene>
    <name evidence="1" type="ORF">ALQ15_02865</name>
</gene>
<dbReference type="RefSeq" id="WP_122281512.1">
    <property type="nucleotide sequence ID" value="NZ_RBQT01000099.1"/>
</dbReference>
<reference evidence="1 2" key="1">
    <citation type="submission" date="2018-08" db="EMBL/GenBank/DDBJ databases">
        <title>Recombination of ecologically and evolutionarily significant loci maintains genetic cohesion in the Pseudomonas syringae species complex.</title>
        <authorList>
            <person name="Dillon M."/>
            <person name="Thakur S."/>
            <person name="Almeida R.N.D."/>
            <person name="Weir B.S."/>
            <person name="Guttman D.S."/>
        </authorList>
    </citation>
    <scope>NUCLEOTIDE SEQUENCE [LARGE SCALE GENOMIC DNA]</scope>
    <source>
        <strain evidence="1 2">ICMP 19589</strain>
    </source>
</reference>
<dbReference type="EMBL" id="RBQT01000099">
    <property type="protein sequence ID" value="RMP78268.1"/>
    <property type="molecule type" value="Genomic_DNA"/>
</dbReference>
<evidence type="ECO:0000313" key="2">
    <source>
        <dbReference type="Proteomes" id="UP000282289"/>
    </source>
</evidence>
<sequence>MSGKSVTSAWKSDQGVDVTLPVSIRCPEQQQQHELLPINASWMRNGSLQDEERNNLYLIGCAFANDFELLAPIPCWRISLSVAVETVTIDNIMFGLAEQP</sequence>
<dbReference type="AlphaFoldDB" id="A0A7Z6U6P5"/>
<dbReference type="Proteomes" id="UP000282289">
    <property type="component" value="Unassembled WGS sequence"/>
</dbReference>
<evidence type="ECO:0000313" key="1">
    <source>
        <dbReference type="EMBL" id="RMP78268.1"/>
    </source>
</evidence>